<gene>
    <name evidence="1" type="ORF">KIH39_13200</name>
</gene>
<evidence type="ECO:0000313" key="1">
    <source>
        <dbReference type="EMBL" id="QVL29828.1"/>
    </source>
</evidence>
<proteinExistence type="predicted"/>
<dbReference type="PROSITE" id="PS51257">
    <property type="entry name" value="PROKAR_LIPOPROTEIN"/>
    <property type="match status" value="1"/>
</dbReference>
<protein>
    <submittedName>
        <fullName evidence="1">Uncharacterized protein</fullName>
    </submittedName>
</protein>
<evidence type="ECO:0000313" key="2">
    <source>
        <dbReference type="Proteomes" id="UP000676194"/>
    </source>
</evidence>
<dbReference type="RefSeq" id="WP_213493710.1">
    <property type="nucleotide sequence ID" value="NZ_CP074694.1"/>
</dbReference>
<dbReference type="EMBL" id="CP074694">
    <property type="protein sequence ID" value="QVL29828.1"/>
    <property type="molecule type" value="Genomic_DNA"/>
</dbReference>
<name>A0A8E6EVU9_9BACT</name>
<accession>A0A8E6EVU9</accession>
<dbReference type="KEGG" id="tsph:KIH39_13200"/>
<reference evidence="1" key="1">
    <citation type="submission" date="2021-05" db="EMBL/GenBank/DDBJ databases">
        <title>Complete genome sequence of the cellulolytic planctomycete Telmatocola sphagniphila SP2T and characterization of the first cellulase from planctomycetes.</title>
        <authorList>
            <person name="Rakitin A.L."/>
            <person name="Beletsky A.V."/>
            <person name="Naumoff D.G."/>
            <person name="Kulichevskaya I.S."/>
            <person name="Mardanov A.V."/>
            <person name="Ravin N.V."/>
            <person name="Dedysh S.N."/>
        </authorList>
    </citation>
    <scope>NUCLEOTIDE SEQUENCE</scope>
    <source>
        <strain evidence="1">SP2T</strain>
    </source>
</reference>
<organism evidence="1 2">
    <name type="scientific">Telmatocola sphagniphila</name>
    <dbReference type="NCBI Taxonomy" id="1123043"/>
    <lineage>
        <taxon>Bacteria</taxon>
        <taxon>Pseudomonadati</taxon>
        <taxon>Planctomycetota</taxon>
        <taxon>Planctomycetia</taxon>
        <taxon>Gemmatales</taxon>
        <taxon>Gemmataceae</taxon>
    </lineage>
</organism>
<dbReference type="Proteomes" id="UP000676194">
    <property type="component" value="Chromosome"/>
</dbReference>
<sequence length="356" mass="39595">MRGNGLLPGGGMGLSCVFAILLIVSRPVYSYARQDPSEATPKTPIISPPELDSKLITPEAPSNGFKEFLSVKVVDGTLPPSVVLPPGSASEFSKATDPSQRTVLPSGPTVFGIAGISIYPVGERTGPNGLEYNQLFSLNLDLNIWLWRSQGLYLTNQMVFWGQKPGIGITNSSQGNFDFSKREYDFTIGAAWNYSGPWEARFFAYSYNNLNRGTSLASPNGFNDGVALEQRLYLGDGYTLLGTSDYDIARTSYLGVGYYPTKNMTDTQGYLFKPGLFGESYLFYDLIDKTLYAYLQSSLIFRNDFSPKLLQSDLGLAWRPFEEHKRLEFRLGVNNTWDIMRKDAQTGIYAAIRFTF</sequence>
<dbReference type="AlphaFoldDB" id="A0A8E6EVU9"/>
<keyword evidence="2" id="KW-1185">Reference proteome</keyword>